<dbReference type="InterPro" id="IPR011761">
    <property type="entry name" value="ATP-grasp"/>
</dbReference>
<dbReference type="Gene3D" id="3.40.50.20">
    <property type="match status" value="1"/>
</dbReference>
<dbReference type="NCBIfam" id="NF002528">
    <property type="entry name" value="PRK01966.1-4"/>
    <property type="match status" value="1"/>
</dbReference>
<proteinExistence type="inferred from homology"/>
<dbReference type="GO" id="GO:0071555">
    <property type="term" value="P:cell wall organization"/>
    <property type="evidence" value="ECO:0007669"/>
    <property type="project" value="UniProtKB-KW"/>
</dbReference>
<keyword evidence="9" id="KW-0133">Cell shape</keyword>
<evidence type="ECO:0000256" key="5">
    <source>
        <dbReference type="ARBA" id="ARBA00022723"/>
    </source>
</evidence>
<feature type="domain" description="ATP-grasp" evidence="13">
    <location>
        <begin position="137"/>
        <end position="337"/>
    </location>
</feature>
<name>A0A6J6LF78_9ZZZZ</name>
<dbReference type="InterPro" id="IPR013815">
    <property type="entry name" value="ATP_grasp_subdomain_1"/>
</dbReference>
<evidence type="ECO:0000256" key="8">
    <source>
        <dbReference type="ARBA" id="ARBA00022842"/>
    </source>
</evidence>
<dbReference type="Pfam" id="PF07478">
    <property type="entry name" value="Dala_Dala_lig_C"/>
    <property type="match status" value="1"/>
</dbReference>
<evidence type="ECO:0000256" key="2">
    <source>
        <dbReference type="ARBA" id="ARBA00001946"/>
    </source>
</evidence>
<dbReference type="GO" id="GO:0008716">
    <property type="term" value="F:D-alanine-D-alanine ligase activity"/>
    <property type="evidence" value="ECO:0007669"/>
    <property type="project" value="InterPro"/>
</dbReference>
<comment type="cofactor">
    <cofactor evidence="2">
        <name>Mg(2+)</name>
        <dbReference type="ChEBI" id="CHEBI:18420"/>
    </cofactor>
</comment>
<keyword evidence="7" id="KW-0067">ATP-binding</keyword>
<evidence type="ECO:0000259" key="13">
    <source>
        <dbReference type="PROSITE" id="PS50975"/>
    </source>
</evidence>
<dbReference type="GO" id="GO:0046872">
    <property type="term" value="F:metal ion binding"/>
    <property type="evidence" value="ECO:0007669"/>
    <property type="project" value="UniProtKB-KW"/>
</dbReference>
<dbReference type="PROSITE" id="PS50975">
    <property type="entry name" value="ATP_GRASP"/>
    <property type="match status" value="1"/>
</dbReference>
<gene>
    <name evidence="14" type="ORF">UFOPK2265_00727</name>
</gene>
<dbReference type="PANTHER" id="PTHR23132:SF25">
    <property type="entry name" value="D-ALANINE--D-ALANINE LIGASE A"/>
    <property type="match status" value="1"/>
</dbReference>
<dbReference type="GO" id="GO:0009252">
    <property type="term" value="P:peptidoglycan biosynthetic process"/>
    <property type="evidence" value="ECO:0007669"/>
    <property type="project" value="UniProtKB-KW"/>
</dbReference>
<keyword evidence="12" id="KW-0961">Cell wall biogenesis/degradation</keyword>
<dbReference type="InterPro" id="IPR005905">
    <property type="entry name" value="D_ala_D_ala"/>
</dbReference>
<evidence type="ECO:0000256" key="4">
    <source>
        <dbReference type="ARBA" id="ARBA00022598"/>
    </source>
</evidence>
<dbReference type="PIRSF" id="PIRSF039102">
    <property type="entry name" value="Ddl/VanB"/>
    <property type="match status" value="1"/>
</dbReference>
<dbReference type="InterPro" id="IPR011095">
    <property type="entry name" value="Dala_Dala_lig_C"/>
</dbReference>
<dbReference type="InterPro" id="IPR016185">
    <property type="entry name" value="PreATP-grasp_dom_sf"/>
</dbReference>
<evidence type="ECO:0000256" key="7">
    <source>
        <dbReference type="ARBA" id="ARBA00022840"/>
    </source>
</evidence>
<organism evidence="14">
    <name type="scientific">freshwater metagenome</name>
    <dbReference type="NCBI Taxonomy" id="449393"/>
    <lineage>
        <taxon>unclassified sequences</taxon>
        <taxon>metagenomes</taxon>
        <taxon>ecological metagenomes</taxon>
    </lineage>
</organism>
<evidence type="ECO:0000256" key="3">
    <source>
        <dbReference type="ARBA" id="ARBA00010871"/>
    </source>
</evidence>
<dbReference type="GO" id="GO:0005829">
    <property type="term" value="C:cytosol"/>
    <property type="evidence" value="ECO:0007669"/>
    <property type="project" value="TreeGrafter"/>
</dbReference>
<evidence type="ECO:0000256" key="6">
    <source>
        <dbReference type="ARBA" id="ARBA00022741"/>
    </source>
</evidence>
<dbReference type="HAMAP" id="MF_00047">
    <property type="entry name" value="Dala_Dala_lig"/>
    <property type="match status" value="1"/>
</dbReference>
<dbReference type="FunFam" id="3.30.470.20:FF:000008">
    <property type="entry name" value="D-alanine--D-alanine ligase"/>
    <property type="match status" value="1"/>
</dbReference>
<dbReference type="Gene3D" id="3.30.470.20">
    <property type="entry name" value="ATP-grasp fold, B domain"/>
    <property type="match status" value="1"/>
</dbReference>
<keyword evidence="6" id="KW-0547">Nucleotide-binding</keyword>
<dbReference type="Pfam" id="PF01820">
    <property type="entry name" value="Dala_Dala_lig_N"/>
    <property type="match status" value="1"/>
</dbReference>
<keyword evidence="11" id="KW-0464">Manganese</keyword>
<accession>A0A6J6LF78</accession>
<dbReference type="EMBL" id="CAEZWP010000030">
    <property type="protein sequence ID" value="CAB4659848.1"/>
    <property type="molecule type" value="Genomic_DNA"/>
</dbReference>
<evidence type="ECO:0000256" key="9">
    <source>
        <dbReference type="ARBA" id="ARBA00022960"/>
    </source>
</evidence>
<dbReference type="NCBIfam" id="TIGR01205">
    <property type="entry name" value="D_ala_D_alaTIGR"/>
    <property type="match status" value="1"/>
</dbReference>
<evidence type="ECO:0000256" key="11">
    <source>
        <dbReference type="ARBA" id="ARBA00023211"/>
    </source>
</evidence>
<protein>
    <submittedName>
        <fullName evidence="14">Unannotated protein</fullName>
    </submittedName>
</protein>
<comment type="cofactor">
    <cofactor evidence="1">
        <name>Mn(2+)</name>
        <dbReference type="ChEBI" id="CHEBI:29035"/>
    </cofactor>
</comment>
<sequence>MSKKTVAIICGGRSSEHEISCLSAGGVLAGLDRSLYDPVLIGITKTGNWVLLPNDYPLAIINGALPTVDERATPLVADVHGFAVNGKALHIDVVFPALHGPFGEDGTIQGFFEIANIAYVGSGVMASAAAMDKSFSKTIFAAAGMAVAPGIVVTGESWKAMITDISYPVFVKPARGGSSRGTHKVKSGAGLEAALKDAFTFDRKVMIESAVVGREIECAVLESNGSVQASVVGEIIIDSRFEFYDFEAKYLDNATTVKVPADIPAAASEQIRDSAVAAFKALGCSGLARVDFFYTDKGEVVINEINTMPGFTGTSMYPKLMAATGVGYSALINALISTALARTNGVLGN</sequence>
<evidence type="ECO:0000256" key="1">
    <source>
        <dbReference type="ARBA" id="ARBA00001936"/>
    </source>
</evidence>
<evidence type="ECO:0000313" key="14">
    <source>
        <dbReference type="EMBL" id="CAB4659848.1"/>
    </source>
</evidence>
<keyword evidence="8" id="KW-0460">Magnesium</keyword>
<dbReference type="AlphaFoldDB" id="A0A6J6LF78"/>
<keyword evidence="10" id="KW-0573">Peptidoglycan synthesis</keyword>
<dbReference type="SUPFAM" id="SSF52440">
    <property type="entry name" value="PreATP-grasp domain"/>
    <property type="match status" value="1"/>
</dbReference>
<keyword evidence="4" id="KW-0436">Ligase</keyword>
<dbReference type="PROSITE" id="PS00843">
    <property type="entry name" value="DALA_DALA_LIGASE_1"/>
    <property type="match status" value="1"/>
</dbReference>
<dbReference type="InterPro" id="IPR011127">
    <property type="entry name" value="Dala_Dala_lig_N"/>
</dbReference>
<dbReference type="PROSITE" id="PS00844">
    <property type="entry name" value="DALA_DALA_LIGASE_2"/>
    <property type="match status" value="1"/>
</dbReference>
<comment type="similarity">
    <text evidence="3">Belongs to the D-alanine--D-alanine ligase family.</text>
</comment>
<dbReference type="GO" id="GO:0005524">
    <property type="term" value="F:ATP binding"/>
    <property type="evidence" value="ECO:0007669"/>
    <property type="project" value="UniProtKB-KW"/>
</dbReference>
<dbReference type="InterPro" id="IPR000291">
    <property type="entry name" value="D-Ala_lig_Van_CS"/>
</dbReference>
<dbReference type="Gene3D" id="3.30.1490.20">
    <property type="entry name" value="ATP-grasp fold, A domain"/>
    <property type="match status" value="1"/>
</dbReference>
<reference evidence="14" key="1">
    <citation type="submission" date="2020-05" db="EMBL/GenBank/DDBJ databases">
        <authorList>
            <person name="Chiriac C."/>
            <person name="Salcher M."/>
            <person name="Ghai R."/>
            <person name="Kavagutti S V."/>
        </authorList>
    </citation>
    <scope>NUCLEOTIDE SEQUENCE</scope>
</reference>
<dbReference type="PANTHER" id="PTHR23132">
    <property type="entry name" value="D-ALANINE--D-ALANINE LIGASE"/>
    <property type="match status" value="1"/>
</dbReference>
<dbReference type="GO" id="GO:0008360">
    <property type="term" value="P:regulation of cell shape"/>
    <property type="evidence" value="ECO:0007669"/>
    <property type="project" value="UniProtKB-KW"/>
</dbReference>
<evidence type="ECO:0000256" key="12">
    <source>
        <dbReference type="ARBA" id="ARBA00023316"/>
    </source>
</evidence>
<dbReference type="SUPFAM" id="SSF56059">
    <property type="entry name" value="Glutathione synthetase ATP-binding domain-like"/>
    <property type="match status" value="1"/>
</dbReference>
<evidence type="ECO:0000256" key="10">
    <source>
        <dbReference type="ARBA" id="ARBA00022984"/>
    </source>
</evidence>
<dbReference type="NCBIfam" id="NF002378">
    <property type="entry name" value="PRK01372.1"/>
    <property type="match status" value="1"/>
</dbReference>
<keyword evidence="5" id="KW-0479">Metal-binding</keyword>